<evidence type="ECO:0000259" key="1">
    <source>
        <dbReference type="Pfam" id="PF01814"/>
    </source>
</evidence>
<dbReference type="GeneID" id="85305773"/>
<evidence type="ECO:0000313" key="3">
    <source>
        <dbReference type="Proteomes" id="UP001244011"/>
    </source>
</evidence>
<dbReference type="Proteomes" id="UP001244011">
    <property type="component" value="Unassembled WGS sequence"/>
</dbReference>
<sequence length="256" mass="29307">MAKRWADQPFALIKETGILSRKDIPPDHPAVAMAQQMALSHNVILRGMNASFNQCLGVQPGTTEAHDFLLFNQCLFEILQQHHDVEETYMFGEIERLTKIDGIMDQNMQEHKDFHDGLERFRKYVFKTAAGDYDGQTLKAMLEGFGKIVEKHLHNEIPSLLELKDYDVTGLKRISKEAGKKFASAGDKYRHVPLFVGCSDRTFIFDGQNMPFPPLPFFVPYIIRFLFEPRHAGSWRFNPCDSFGQPRPLGFLNPEG</sequence>
<accession>A0AAJ0BWQ3</accession>
<dbReference type="InterPro" id="IPR053206">
    <property type="entry name" value="Dimeric_xanthone_biosynth"/>
</dbReference>
<dbReference type="Pfam" id="PF01814">
    <property type="entry name" value="Hemerythrin"/>
    <property type="match status" value="1"/>
</dbReference>
<proteinExistence type="predicted"/>
<comment type="caution">
    <text evidence="2">The sequence shown here is derived from an EMBL/GenBank/DDBJ whole genome shotgun (WGS) entry which is preliminary data.</text>
</comment>
<dbReference type="AlphaFoldDB" id="A0AAJ0BWQ3"/>
<gene>
    <name evidence="2" type="ORF">QBC33DRAFT_201261</name>
</gene>
<keyword evidence="3" id="KW-1185">Reference proteome</keyword>
<evidence type="ECO:0000313" key="2">
    <source>
        <dbReference type="EMBL" id="KAK1764509.1"/>
    </source>
</evidence>
<feature type="domain" description="Hemerythrin-like" evidence="1">
    <location>
        <begin position="40"/>
        <end position="156"/>
    </location>
</feature>
<dbReference type="EMBL" id="MU839020">
    <property type="protein sequence ID" value="KAK1764509.1"/>
    <property type="molecule type" value="Genomic_DNA"/>
</dbReference>
<dbReference type="RefSeq" id="XP_060280722.1">
    <property type="nucleotide sequence ID" value="XM_060422586.1"/>
</dbReference>
<dbReference type="PANTHER" id="PTHR38048:SF2">
    <property type="entry name" value="HEMERYTHRIN-LIKE DOMAIN-CONTAINING PROTEIN"/>
    <property type="match status" value="1"/>
</dbReference>
<dbReference type="Gene3D" id="1.20.120.520">
    <property type="entry name" value="nmb1532 protein domain like"/>
    <property type="match status" value="1"/>
</dbReference>
<organism evidence="2 3">
    <name type="scientific">Phialemonium atrogriseum</name>
    <dbReference type="NCBI Taxonomy" id="1093897"/>
    <lineage>
        <taxon>Eukaryota</taxon>
        <taxon>Fungi</taxon>
        <taxon>Dikarya</taxon>
        <taxon>Ascomycota</taxon>
        <taxon>Pezizomycotina</taxon>
        <taxon>Sordariomycetes</taxon>
        <taxon>Sordariomycetidae</taxon>
        <taxon>Cephalothecales</taxon>
        <taxon>Cephalothecaceae</taxon>
        <taxon>Phialemonium</taxon>
    </lineage>
</organism>
<dbReference type="InterPro" id="IPR012312">
    <property type="entry name" value="Hemerythrin-like"/>
</dbReference>
<name>A0AAJ0BWQ3_9PEZI</name>
<reference evidence="2" key="1">
    <citation type="submission" date="2023-06" db="EMBL/GenBank/DDBJ databases">
        <title>Genome-scale phylogeny and comparative genomics of the fungal order Sordariales.</title>
        <authorList>
            <consortium name="Lawrence Berkeley National Laboratory"/>
            <person name="Hensen N."/>
            <person name="Bonometti L."/>
            <person name="Westerberg I."/>
            <person name="Brannstrom I.O."/>
            <person name="Guillou S."/>
            <person name="Cros-Aarteil S."/>
            <person name="Calhoun S."/>
            <person name="Haridas S."/>
            <person name="Kuo A."/>
            <person name="Mondo S."/>
            <person name="Pangilinan J."/>
            <person name="Riley R."/>
            <person name="Labutti K."/>
            <person name="Andreopoulos B."/>
            <person name="Lipzen A."/>
            <person name="Chen C."/>
            <person name="Yanf M."/>
            <person name="Daum C."/>
            <person name="Ng V."/>
            <person name="Clum A."/>
            <person name="Steindorff A."/>
            <person name="Ohm R."/>
            <person name="Martin F."/>
            <person name="Silar P."/>
            <person name="Natvig D."/>
            <person name="Lalanne C."/>
            <person name="Gautier V."/>
            <person name="Ament-Velasquez S.L."/>
            <person name="Kruys A."/>
            <person name="Hutchinson M.I."/>
            <person name="Powell A.J."/>
            <person name="Barry K."/>
            <person name="Miller A.N."/>
            <person name="Grigoriev I.V."/>
            <person name="Debuchy R."/>
            <person name="Gladieux P."/>
            <person name="Thoren M.H."/>
            <person name="Johannesson H."/>
        </authorList>
    </citation>
    <scope>NUCLEOTIDE SEQUENCE</scope>
    <source>
        <strain evidence="2">8032-3</strain>
    </source>
</reference>
<protein>
    <recommendedName>
        <fullName evidence="1">Hemerythrin-like domain-containing protein</fullName>
    </recommendedName>
</protein>
<dbReference type="PANTHER" id="PTHR38048">
    <property type="entry name" value="EXPRESSED PROTEIN"/>
    <property type="match status" value="1"/>
</dbReference>